<sequence>MARRLCRLPRLFPLVSSASASAAPRPHHLPFAVNPNPAPLAPSFSSSSPPAFPGPHRLFSSTSGSSMVVVGSADSFNSIFSKVQDEKLPAVFYYTAVWCGPCKAIAPLVSKLSSQYPKIPVYKVDIELEGLGNKLRDLNICSVPTFHFYHKGQRISEIVGADAKKIEATMESLHKQQ</sequence>
<name>A0A804R763_MAIZE</name>
<protein>
    <recommendedName>
        <fullName evidence="5">Thioredoxin domain-containing protein</fullName>
    </recommendedName>
</protein>
<dbReference type="GO" id="GO:0045454">
    <property type="term" value="P:cell redox homeostasis"/>
    <property type="evidence" value="ECO:0000318"/>
    <property type="project" value="GO_Central"/>
</dbReference>
<dbReference type="InterPro" id="IPR036249">
    <property type="entry name" value="Thioredoxin-like_sf"/>
</dbReference>
<evidence type="ECO:0000256" key="3">
    <source>
        <dbReference type="ARBA" id="ARBA00023157"/>
    </source>
</evidence>
<reference evidence="6" key="2">
    <citation type="submission" date="2019-07" db="EMBL/GenBank/DDBJ databases">
        <authorList>
            <person name="Seetharam A."/>
            <person name="Woodhouse M."/>
            <person name="Cannon E."/>
        </authorList>
    </citation>
    <scope>NUCLEOTIDE SEQUENCE [LARGE SCALE GENOMIC DNA]</scope>
    <source>
        <strain evidence="6">cv. B73</strain>
    </source>
</reference>
<dbReference type="Gramene" id="Zm00001eb389850_T002">
    <property type="protein sequence ID" value="Zm00001eb389850_P002"/>
    <property type="gene ID" value="Zm00001eb389850"/>
</dbReference>
<dbReference type="CDD" id="cd02947">
    <property type="entry name" value="TRX_family"/>
    <property type="match status" value="1"/>
</dbReference>
<dbReference type="FunFam" id="3.40.30.10:FF:000245">
    <property type="entry name" value="Thioredoxin"/>
    <property type="match status" value="1"/>
</dbReference>
<evidence type="ECO:0000313" key="6">
    <source>
        <dbReference type="EnsemblPlants" id="Zm00001eb389850_P002"/>
    </source>
</evidence>
<dbReference type="InParanoid" id="A0A804R763"/>
<dbReference type="PANTHER" id="PTHR46115">
    <property type="entry name" value="THIOREDOXIN-LIKE PROTEIN 1"/>
    <property type="match status" value="1"/>
</dbReference>
<keyword evidence="2" id="KW-0249">Electron transport</keyword>
<evidence type="ECO:0007829" key="8">
    <source>
        <dbReference type="PeptideAtlas" id="A0A804R763"/>
    </source>
</evidence>
<evidence type="ECO:0000313" key="7">
    <source>
        <dbReference type="Proteomes" id="UP000007305"/>
    </source>
</evidence>
<evidence type="ECO:0000256" key="2">
    <source>
        <dbReference type="ARBA" id="ARBA00022982"/>
    </source>
</evidence>
<proteinExistence type="evidence at protein level"/>
<gene>
    <name evidence="6" type="primary">LOC100283185</name>
</gene>
<evidence type="ECO:0000256" key="1">
    <source>
        <dbReference type="ARBA" id="ARBA00022448"/>
    </source>
</evidence>
<dbReference type="SUPFAM" id="SSF52833">
    <property type="entry name" value="Thioredoxin-like"/>
    <property type="match status" value="1"/>
</dbReference>
<dbReference type="Pfam" id="PF00085">
    <property type="entry name" value="Thioredoxin"/>
    <property type="match status" value="1"/>
</dbReference>
<dbReference type="InterPro" id="IPR013766">
    <property type="entry name" value="Thioredoxin_domain"/>
</dbReference>
<reference evidence="6" key="3">
    <citation type="submission" date="2021-05" db="UniProtKB">
        <authorList>
            <consortium name="EnsemblPlants"/>
        </authorList>
    </citation>
    <scope>IDENTIFICATION</scope>
    <source>
        <strain evidence="6">cv. B73</strain>
    </source>
</reference>
<keyword evidence="4" id="KW-0676">Redox-active center</keyword>
<dbReference type="AlphaFoldDB" id="A0A804R763"/>
<keyword evidence="1" id="KW-0813">Transport</keyword>
<keyword evidence="7" id="KW-1185">Reference proteome</keyword>
<organism evidence="6 7">
    <name type="scientific">Zea mays</name>
    <name type="common">Maize</name>
    <dbReference type="NCBI Taxonomy" id="4577"/>
    <lineage>
        <taxon>Eukaryota</taxon>
        <taxon>Viridiplantae</taxon>
        <taxon>Streptophyta</taxon>
        <taxon>Embryophyta</taxon>
        <taxon>Tracheophyta</taxon>
        <taxon>Spermatophyta</taxon>
        <taxon>Magnoliopsida</taxon>
        <taxon>Liliopsida</taxon>
        <taxon>Poales</taxon>
        <taxon>Poaceae</taxon>
        <taxon>PACMAD clade</taxon>
        <taxon>Panicoideae</taxon>
        <taxon>Andropogonodae</taxon>
        <taxon>Andropogoneae</taxon>
        <taxon>Tripsacinae</taxon>
        <taxon>Zea</taxon>
    </lineage>
</organism>
<keyword evidence="3" id="KW-1015">Disulfide bond</keyword>
<dbReference type="FunCoup" id="A0A804R763">
    <property type="interactions" value="706"/>
</dbReference>
<dbReference type="Gene3D" id="3.40.30.10">
    <property type="entry name" value="Glutaredoxin"/>
    <property type="match status" value="1"/>
</dbReference>
<feature type="domain" description="Thioredoxin" evidence="5">
    <location>
        <begin position="35"/>
        <end position="175"/>
    </location>
</feature>
<dbReference type="EnsemblPlants" id="Zm00001eb389850_T002">
    <property type="protein sequence ID" value="Zm00001eb389850_P002"/>
    <property type="gene ID" value="Zm00001eb389850"/>
</dbReference>
<dbReference type="Proteomes" id="UP000007305">
    <property type="component" value="Chromosome 9"/>
</dbReference>
<reference evidence="7" key="1">
    <citation type="journal article" date="2009" name="Science">
        <title>The B73 maize genome: complexity, diversity, and dynamics.</title>
        <authorList>
            <person name="Schnable P.S."/>
            <person name="Ware D."/>
            <person name="Fulton R.S."/>
            <person name="Stein J.C."/>
            <person name="Wei F."/>
            <person name="Pasternak S."/>
            <person name="Liang C."/>
            <person name="Zhang J."/>
            <person name="Fulton L."/>
            <person name="Graves T.A."/>
            <person name="Minx P."/>
            <person name="Reily A.D."/>
            <person name="Courtney L."/>
            <person name="Kruchowski S.S."/>
            <person name="Tomlinson C."/>
            <person name="Strong C."/>
            <person name="Delehaunty K."/>
            <person name="Fronick C."/>
            <person name="Courtney B."/>
            <person name="Rock S.M."/>
            <person name="Belter E."/>
            <person name="Du F."/>
            <person name="Kim K."/>
            <person name="Abbott R.M."/>
            <person name="Cotton M."/>
            <person name="Levy A."/>
            <person name="Marchetto P."/>
            <person name="Ochoa K."/>
            <person name="Jackson S.M."/>
            <person name="Gillam B."/>
            <person name="Chen W."/>
            <person name="Yan L."/>
            <person name="Higginbotham J."/>
            <person name="Cardenas M."/>
            <person name="Waligorski J."/>
            <person name="Applebaum E."/>
            <person name="Phelps L."/>
            <person name="Falcone J."/>
            <person name="Kanchi K."/>
            <person name="Thane T."/>
            <person name="Scimone A."/>
            <person name="Thane N."/>
            <person name="Henke J."/>
            <person name="Wang T."/>
            <person name="Ruppert J."/>
            <person name="Shah N."/>
            <person name="Rotter K."/>
            <person name="Hodges J."/>
            <person name="Ingenthron E."/>
            <person name="Cordes M."/>
            <person name="Kohlberg S."/>
            <person name="Sgro J."/>
            <person name="Delgado B."/>
            <person name="Mead K."/>
            <person name="Chinwalla A."/>
            <person name="Leonard S."/>
            <person name="Crouse K."/>
            <person name="Collura K."/>
            <person name="Kudrna D."/>
            <person name="Currie J."/>
            <person name="He R."/>
            <person name="Angelova A."/>
            <person name="Rajasekar S."/>
            <person name="Mueller T."/>
            <person name="Lomeli R."/>
            <person name="Scara G."/>
            <person name="Ko A."/>
            <person name="Delaney K."/>
            <person name="Wissotski M."/>
            <person name="Lopez G."/>
            <person name="Campos D."/>
            <person name="Braidotti M."/>
            <person name="Ashley E."/>
            <person name="Golser W."/>
            <person name="Kim H."/>
            <person name="Lee S."/>
            <person name="Lin J."/>
            <person name="Dujmic Z."/>
            <person name="Kim W."/>
            <person name="Talag J."/>
            <person name="Zuccolo A."/>
            <person name="Fan C."/>
            <person name="Sebastian A."/>
            <person name="Kramer M."/>
            <person name="Spiegel L."/>
            <person name="Nascimento L."/>
            <person name="Zutavern T."/>
            <person name="Miller B."/>
            <person name="Ambroise C."/>
            <person name="Muller S."/>
            <person name="Spooner W."/>
            <person name="Narechania A."/>
            <person name="Ren L."/>
            <person name="Wei S."/>
            <person name="Kumari S."/>
            <person name="Faga B."/>
            <person name="Levy M.J."/>
            <person name="McMahan L."/>
            <person name="Van Buren P."/>
            <person name="Vaughn M.W."/>
            <person name="Ying K."/>
            <person name="Yeh C.-T."/>
            <person name="Emrich S.J."/>
            <person name="Jia Y."/>
            <person name="Kalyanaraman A."/>
            <person name="Hsia A.-P."/>
            <person name="Barbazuk W.B."/>
            <person name="Baucom R.S."/>
            <person name="Brutnell T.P."/>
            <person name="Carpita N.C."/>
            <person name="Chaparro C."/>
            <person name="Chia J.-M."/>
            <person name="Deragon J.-M."/>
            <person name="Estill J.C."/>
            <person name="Fu Y."/>
            <person name="Jeddeloh J.A."/>
            <person name="Han Y."/>
            <person name="Lee H."/>
            <person name="Li P."/>
            <person name="Lisch D.R."/>
            <person name="Liu S."/>
            <person name="Liu Z."/>
            <person name="Nagel D.H."/>
            <person name="McCann M.C."/>
            <person name="SanMiguel P."/>
            <person name="Myers A.M."/>
            <person name="Nettleton D."/>
            <person name="Nguyen J."/>
            <person name="Penning B.W."/>
            <person name="Ponnala L."/>
            <person name="Schneider K.L."/>
            <person name="Schwartz D.C."/>
            <person name="Sharma A."/>
            <person name="Soderlund C."/>
            <person name="Springer N.M."/>
            <person name="Sun Q."/>
            <person name="Wang H."/>
            <person name="Waterman M."/>
            <person name="Westerman R."/>
            <person name="Wolfgruber T.K."/>
            <person name="Yang L."/>
            <person name="Yu Y."/>
            <person name="Zhang L."/>
            <person name="Zhou S."/>
            <person name="Zhu Q."/>
            <person name="Bennetzen J.L."/>
            <person name="Dawe R.K."/>
            <person name="Jiang J."/>
            <person name="Jiang N."/>
            <person name="Presting G.G."/>
            <person name="Wessler S.R."/>
            <person name="Aluru S."/>
            <person name="Martienssen R.A."/>
            <person name="Clifton S.W."/>
            <person name="McCombie W.R."/>
            <person name="Wing R.A."/>
            <person name="Wilson R.K."/>
        </authorList>
    </citation>
    <scope>NUCLEOTIDE SEQUENCE [LARGE SCALE GENOMIC DNA]</scope>
    <source>
        <strain evidence="7">cv. B73</strain>
    </source>
</reference>
<accession>A0A804R763</accession>
<dbReference type="OrthoDB" id="2121326at2759"/>
<keyword evidence="8" id="KW-1267">Proteomics identification</keyword>
<evidence type="ECO:0000256" key="4">
    <source>
        <dbReference type="ARBA" id="ARBA00023284"/>
    </source>
</evidence>
<dbReference type="PROSITE" id="PS51352">
    <property type="entry name" value="THIOREDOXIN_2"/>
    <property type="match status" value="1"/>
</dbReference>
<evidence type="ECO:0000259" key="5">
    <source>
        <dbReference type="PROSITE" id="PS51352"/>
    </source>
</evidence>